<feature type="compositionally biased region" description="Polar residues" evidence="1">
    <location>
        <begin position="650"/>
        <end position="664"/>
    </location>
</feature>
<feature type="compositionally biased region" description="Polar residues" evidence="1">
    <location>
        <begin position="140"/>
        <end position="187"/>
    </location>
</feature>
<name>A0AAV2TYX0_CALDB</name>
<reference evidence="2" key="1">
    <citation type="submission" date="2024-06" db="EMBL/GenBank/DDBJ databases">
        <authorList>
            <person name="Liu X."/>
            <person name="Lenzi L."/>
            <person name="Haldenby T S."/>
            <person name="Uol C."/>
        </authorList>
    </citation>
    <scope>NUCLEOTIDE SEQUENCE</scope>
</reference>
<feature type="region of interest" description="Disordered" evidence="1">
    <location>
        <begin position="1960"/>
        <end position="1990"/>
    </location>
</feature>
<feature type="region of interest" description="Disordered" evidence="1">
    <location>
        <begin position="132"/>
        <end position="275"/>
    </location>
</feature>
<feature type="region of interest" description="Disordered" evidence="1">
    <location>
        <begin position="613"/>
        <end position="692"/>
    </location>
</feature>
<feature type="compositionally biased region" description="Polar residues" evidence="1">
    <location>
        <begin position="1292"/>
        <end position="1311"/>
    </location>
</feature>
<feature type="region of interest" description="Disordered" evidence="1">
    <location>
        <begin position="1471"/>
        <end position="1492"/>
    </location>
</feature>
<feature type="compositionally biased region" description="Polar residues" evidence="1">
    <location>
        <begin position="1483"/>
        <end position="1492"/>
    </location>
</feature>
<feature type="compositionally biased region" description="Polar residues" evidence="1">
    <location>
        <begin position="1255"/>
        <end position="1269"/>
    </location>
</feature>
<feature type="compositionally biased region" description="Low complexity" evidence="1">
    <location>
        <begin position="1320"/>
        <end position="1333"/>
    </location>
</feature>
<feature type="region of interest" description="Disordered" evidence="1">
    <location>
        <begin position="845"/>
        <end position="868"/>
    </location>
</feature>
<feature type="compositionally biased region" description="Basic and acidic residues" evidence="1">
    <location>
        <begin position="241"/>
        <end position="259"/>
    </location>
</feature>
<evidence type="ECO:0000313" key="3">
    <source>
        <dbReference type="Proteomes" id="UP001497525"/>
    </source>
</evidence>
<evidence type="ECO:0000256" key="1">
    <source>
        <dbReference type="SAM" id="MobiDB-lite"/>
    </source>
</evidence>
<dbReference type="EMBL" id="CAXLJL010000889">
    <property type="protein sequence ID" value="CAL5141530.1"/>
    <property type="molecule type" value="Genomic_DNA"/>
</dbReference>
<feature type="compositionally biased region" description="Polar residues" evidence="1">
    <location>
        <begin position="195"/>
        <end position="207"/>
    </location>
</feature>
<protein>
    <submittedName>
        <fullName evidence="2">Uncharacterized protein</fullName>
    </submittedName>
</protein>
<organism evidence="2 3">
    <name type="scientific">Calicophoron daubneyi</name>
    <name type="common">Rumen fluke</name>
    <name type="synonym">Paramphistomum daubneyi</name>
    <dbReference type="NCBI Taxonomy" id="300641"/>
    <lineage>
        <taxon>Eukaryota</taxon>
        <taxon>Metazoa</taxon>
        <taxon>Spiralia</taxon>
        <taxon>Lophotrochozoa</taxon>
        <taxon>Platyhelminthes</taxon>
        <taxon>Trematoda</taxon>
        <taxon>Digenea</taxon>
        <taxon>Plagiorchiida</taxon>
        <taxon>Pronocephalata</taxon>
        <taxon>Paramphistomoidea</taxon>
        <taxon>Paramphistomidae</taxon>
        <taxon>Calicophoron</taxon>
    </lineage>
</organism>
<accession>A0AAV2TYX0</accession>
<feature type="region of interest" description="Disordered" evidence="1">
    <location>
        <begin position="1111"/>
        <end position="1133"/>
    </location>
</feature>
<feature type="compositionally biased region" description="Polar residues" evidence="1">
    <location>
        <begin position="1966"/>
        <end position="1981"/>
    </location>
</feature>
<feature type="compositionally biased region" description="Polar residues" evidence="1">
    <location>
        <begin position="954"/>
        <end position="963"/>
    </location>
</feature>
<feature type="region of interest" description="Disordered" evidence="1">
    <location>
        <begin position="324"/>
        <end position="415"/>
    </location>
</feature>
<feature type="compositionally biased region" description="Low complexity" evidence="1">
    <location>
        <begin position="1817"/>
        <end position="1828"/>
    </location>
</feature>
<feature type="region of interest" description="Disordered" evidence="1">
    <location>
        <begin position="1803"/>
        <end position="1828"/>
    </location>
</feature>
<feature type="compositionally biased region" description="Basic and acidic residues" evidence="1">
    <location>
        <begin position="324"/>
        <end position="338"/>
    </location>
</feature>
<gene>
    <name evidence="2" type="ORF">CDAUBV1_LOCUS16764</name>
</gene>
<evidence type="ECO:0000313" key="2">
    <source>
        <dbReference type="EMBL" id="CAL5141530.1"/>
    </source>
</evidence>
<feature type="compositionally biased region" description="Polar residues" evidence="1">
    <location>
        <begin position="372"/>
        <end position="388"/>
    </location>
</feature>
<comment type="caution">
    <text evidence="2">The sequence shown here is derived from an EMBL/GenBank/DDBJ whole genome shotgun (WGS) entry which is preliminary data.</text>
</comment>
<dbReference type="Proteomes" id="UP001497525">
    <property type="component" value="Unassembled WGS sequence"/>
</dbReference>
<feature type="region of interest" description="Disordered" evidence="1">
    <location>
        <begin position="55"/>
        <end position="112"/>
    </location>
</feature>
<feature type="region of interest" description="Disordered" evidence="1">
    <location>
        <begin position="946"/>
        <end position="996"/>
    </location>
</feature>
<feature type="region of interest" description="Disordered" evidence="1">
    <location>
        <begin position="462"/>
        <end position="487"/>
    </location>
</feature>
<proteinExistence type="predicted"/>
<feature type="compositionally biased region" description="Polar residues" evidence="1">
    <location>
        <begin position="671"/>
        <end position="680"/>
    </location>
</feature>
<feature type="region of interest" description="Disordered" evidence="1">
    <location>
        <begin position="1228"/>
        <end position="1342"/>
    </location>
</feature>
<sequence>MEELTHNPWIPSEDEHALQSKLVVNGHTLEAKTSKDDSVMEDSQEKEVVYVSEGNTESMIIMEDKPPSPLSVQQGGGISLLESPPFEADQDDNSSPDRVPVSQSDTTLSAVSGVNVDVEDSEVMKTCMTTATATTATTTWVSDANSGQSSSIEVQQKNTLLSKSPSWSGPNEETVTGISHTLSNQIGANGDGLPANQQPQQTRNGSMKKSIRELYGRPSWWGDDDDREQDTCSGPRLPASNRKEKEETSRMSHPAEELKAYPPNSSKQVMDSREDLSEQCVRPRAEAFVIDFGTGLATTDDNPPSVSGTLSECVPERLRRGFDERERLKREREKENQLRRQMSASAASKTPKPRVTSGTKPTPGNAKPTRHSVVTKTPITTTAASKSSAVRAATGASSKPVSRGGGLSCRPHSSAVGGKIKTALSAANTPRGSSTPCGGIRNLVPRCAPSSAEVTQAARRLLSSNQSSPFRRTMSAKGSYSVTPSLTNSPCTPKNIASATRAHISSYGPGMHVSGSPCSRTALAQRATTRKISGSTNASALSRQTAPALAGKGIISPVKSAIRRGVNTPLTSARGGTTVSRGSTVRRGTVTTSTTHNFMSATASSGAKRVVLRNNNNNNNPNQPNAEPLLNGRGRPSRGPVLGNSAKKPVTSTQLRRPPSSSRTVPVRLQRQLSETTSGSVDKRQTGSRGSLLRTSDLTASIMAAIESYEDPKDYLFYRMFQGHEQTEVGVDNDVFKLFAGETPSEALADVDKEVYETAGLGMRDAILTQKNANTLQTHQTAAELRAVTVAGSLLPISQSETVAQLASVTTVATGSTGSALVDSSPRTRQAYQHVQWNIQTHGRPATADTVCPKSERSSATPLEPLVSPFSPAMQRRQRRVDLKGLSLSERESLGDSMLVSTSVTSLTPSNAGTYIINPDDTMAAHGLLCKEDISKINQDATLQEIPEPESLTPRGSQTNLSGASDPFELTSKEHSATKGKSANDEALPARASGLHSDRSRPLSCLAIVRDREVDLSTSLNLPNSSLALHTTTASTSSLVNTCKNDRDLDRTEAPLLSVDGVNSSMIIGASVASLTPSCAGTYVLDVDETLAAQGIPPVVIQSRENLASLKSPQSTNHVRTQEAITPRRSSPYENREGLWDVLEAEECTEDFVLLGSTDVLGSFPTNAEKTNTAQINTASNFESRVNMEEINEDEGEEEDYKLLPNPSNASLIQFENTRTANQLELNERIDADNKGPVPSEGSNRTWLRLGKGVTRTSQGSATPSLAQNETDRTLVCESSTNPREGTDSKFEGSQSNQNAPNWSNRVTGTSVALRLPDRSPSSISSPSSSPSSTTNNVSKNRGREFENLTNEATSPPTGGDISGPLSYAPLTDIHNCYRALQESVNYLLQSQTGSLQTSQIDQSCNLVSSAQPGEENVAMPIRISCFSDRSAGLYKHSADVAPTTTDARLASPGAAIWPSDMSECLRHPLTSRRAHQDRRHNSTASLDTALQGSATVPAITPRSHDIHSVTVHPGSSSVPELASPVHSIPYPLGGSMYQGGTVRENQQVRAVCWAPSGGSLTRTCNDRPASLAFGPANPDPQRPIAKFAGRVSGENEYPVIDSRTFTRRKSSQTNTEIQAAGDHPAHFDADSYHAWIEGMTAISQGIETLAKTPIFQPINSKPNSRTKNEPVTCERILPLNPTTKESVEHVSDLPDSTTGPSLIEPVRSAFVTPLPQRSFAMINAPSDVQPPCPGCDYQSSTSPLPKIGKSCPNASPRTELSISEGSESTMYYSLMVNSIRQLSLKLRQCSDNLIQRINAEQVNNSASSRTPGSRLSRTSSTDSVPSSTKYALSDALSNMQAINEQLRIVDKLLFSTDSNDLNQANSSVEGRLRNFEKTNRNVFTFIPIEKSVAAEDDARPGQPPLASFKQTVSTNETSINNARWCGTNRQSSIKRQLSRRKSPVTNKQEWIYEQKAYKEEPEGKQITSEHFYQPKTTQLKNDNDEEEYY</sequence>
<feature type="compositionally biased region" description="Polar residues" evidence="1">
    <location>
        <begin position="1803"/>
        <end position="1816"/>
    </location>
</feature>
<feature type="compositionally biased region" description="Polar residues" evidence="1">
    <location>
        <begin position="101"/>
        <end position="112"/>
    </location>
</feature>
<feature type="compositionally biased region" description="Low complexity" evidence="1">
    <location>
        <begin position="614"/>
        <end position="625"/>
    </location>
</feature>